<gene>
    <name evidence="1" type="ORF">GHK86_10085</name>
</gene>
<organism evidence="1 2">
    <name type="scientific">Acidiferrimicrobium australe</name>
    <dbReference type="NCBI Taxonomy" id="2664430"/>
    <lineage>
        <taxon>Bacteria</taxon>
        <taxon>Bacillati</taxon>
        <taxon>Actinomycetota</taxon>
        <taxon>Acidimicrobiia</taxon>
        <taxon>Acidimicrobiales</taxon>
        <taxon>Acidimicrobiaceae</taxon>
        <taxon>Acidiferrimicrobium</taxon>
    </lineage>
</organism>
<accession>A0ABW9QTR0</accession>
<evidence type="ECO:0000313" key="2">
    <source>
        <dbReference type="Proteomes" id="UP000437736"/>
    </source>
</evidence>
<dbReference type="EMBL" id="WJHE01000473">
    <property type="protein sequence ID" value="MST33067.1"/>
    <property type="molecule type" value="Genomic_DNA"/>
</dbReference>
<proteinExistence type="predicted"/>
<comment type="caution">
    <text evidence="1">The sequence shown here is derived from an EMBL/GenBank/DDBJ whole genome shotgun (WGS) entry which is preliminary data.</text>
</comment>
<protein>
    <submittedName>
        <fullName evidence="1">Uncharacterized protein</fullName>
    </submittedName>
</protein>
<keyword evidence="2" id="KW-1185">Reference proteome</keyword>
<dbReference type="Proteomes" id="UP000437736">
    <property type="component" value="Unassembled WGS sequence"/>
</dbReference>
<sequence length="61" mass="7000">MTETEPRHCGRCQREFDGDPSLYFQTDWALCPTCREILLPRPAARQPLPALDDAGRDLRRG</sequence>
<name>A0ABW9QTR0_9ACTN</name>
<evidence type="ECO:0000313" key="1">
    <source>
        <dbReference type="EMBL" id="MST33067.1"/>
    </source>
</evidence>
<reference evidence="1 2" key="1">
    <citation type="submission" date="2019-11" db="EMBL/GenBank/DDBJ databases">
        <title>Acidiferrimicrobium australis gen. nov., sp. nov., an acidophilic and obligately heterotrophic, member of the Actinobacteria that catalyses dissimilatory oxido- reduction of iron isolated from metal-rich acidic water in Chile.</title>
        <authorList>
            <person name="Gonzalez D."/>
            <person name="Huber K."/>
            <person name="Hedrich S."/>
            <person name="Rojas-Villalobos C."/>
            <person name="Quatrini R."/>
            <person name="Dinamarca M.A."/>
            <person name="Schwarz A."/>
            <person name="Canales C."/>
            <person name="Nancucheo I."/>
        </authorList>
    </citation>
    <scope>NUCLEOTIDE SEQUENCE [LARGE SCALE GENOMIC DNA]</scope>
    <source>
        <strain evidence="1 2">USS-CCA1</strain>
    </source>
</reference>